<comment type="caution">
    <text evidence="2">The sequence shown here is derived from an EMBL/GenBank/DDBJ whole genome shotgun (WGS) entry which is preliminary data.</text>
</comment>
<sequence>MSPAPSGGKRGRGPEEDIYVDNLHSHKRYLTEIMASSMNGLSVGDSVADNIMVSPVRLENASCFSLVIAAGCLALLSAAAVGRARDEIGTRCSPMSEESDDYRYYDTQANTNGSQTDATSSPSNSPISSPHRFLKPHTWFSSANPYPLTSCSLSAVACHLARRGSEHEGPIPSSPNDMCHGGDLRRSALLRSVQMRVQGPHPCDLLSSSEQGQDQERGHMHIDEVDHDEKQAKGLQLDQRSFSCSKSIQDAEYQRPANCSQRSDRDVDFVEDQITA</sequence>
<feature type="compositionally biased region" description="Polar residues" evidence="1">
    <location>
        <begin position="107"/>
        <end position="119"/>
    </location>
</feature>
<proteinExistence type="predicted"/>
<dbReference type="Proteomes" id="UP000636709">
    <property type="component" value="Unassembled WGS sequence"/>
</dbReference>
<protein>
    <submittedName>
        <fullName evidence="2">Uncharacterized protein</fullName>
    </submittedName>
</protein>
<evidence type="ECO:0000313" key="3">
    <source>
        <dbReference type="Proteomes" id="UP000636709"/>
    </source>
</evidence>
<evidence type="ECO:0000313" key="2">
    <source>
        <dbReference type="EMBL" id="KAF8692543.1"/>
    </source>
</evidence>
<dbReference type="PANTHER" id="PTHR35717">
    <property type="entry name" value="OS05G0156200 PROTEIN"/>
    <property type="match status" value="1"/>
</dbReference>
<dbReference type="OrthoDB" id="637546at2759"/>
<dbReference type="PANTHER" id="PTHR35717:SF2">
    <property type="match status" value="1"/>
</dbReference>
<evidence type="ECO:0000256" key="1">
    <source>
        <dbReference type="SAM" id="MobiDB-lite"/>
    </source>
</evidence>
<accession>A0A835BGI1</accession>
<keyword evidence="3" id="KW-1185">Reference proteome</keyword>
<organism evidence="2 3">
    <name type="scientific">Digitaria exilis</name>
    <dbReference type="NCBI Taxonomy" id="1010633"/>
    <lineage>
        <taxon>Eukaryota</taxon>
        <taxon>Viridiplantae</taxon>
        <taxon>Streptophyta</taxon>
        <taxon>Embryophyta</taxon>
        <taxon>Tracheophyta</taxon>
        <taxon>Spermatophyta</taxon>
        <taxon>Magnoliopsida</taxon>
        <taxon>Liliopsida</taxon>
        <taxon>Poales</taxon>
        <taxon>Poaceae</taxon>
        <taxon>PACMAD clade</taxon>
        <taxon>Panicoideae</taxon>
        <taxon>Panicodae</taxon>
        <taxon>Paniceae</taxon>
        <taxon>Anthephorinae</taxon>
        <taxon>Digitaria</taxon>
    </lineage>
</organism>
<dbReference type="AlphaFoldDB" id="A0A835BGI1"/>
<name>A0A835BGI1_9POAL</name>
<dbReference type="EMBL" id="JACEFO010001939">
    <property type="protein sequence ID" value="KAF8692543.1"/>
    <property type="molecule type" value="Genomic_DNA"/>
</dbReference>
<reference evidence="2" key="1">
    <citation type="submission" date="2020-07" db="EMBL/GenBank/DDBJ databases">
        <title>Genome sequence and genetic diversity analysis of an under-domesticated orphan crop, white fonio (Digitaria exilis).</title>
        <authorList>
            <person name="Bennetzen J.L."/>
            <person name="Chen S."/>
            <person name="Ma X."/>
            <person name="Wang X."/>
            <person name="Yssel A.E.J."/>
            <person name="Chaluvadi S.R."/>
            <person name="Johnson M."/>
            <person name="Gangashetty P."/>
            <person name="Hamidou F."/>
            <person name="Sanogo M.D."/>
            <person name="Zwaenepoel A."/>
            <person name="Wallace J."/>
            <person name="Van De Peer Y."/>
            <person name="Van Deynze A."/>
        </authorList>
    </citation>
    <scope>NUCLEOTIDE SEQUENCE</scope>
    <source>
        <tissue evidence="2">Leaves</tissue>
    </source>
</reference>
<feature type="compositionally biased region" description="Low complexity" evidence="1">
    <location>
        <begin position="120"/>
        <end position="130"/>
    </location>
</feature>
<feature type="region of interest" description="Disordered" evidence="1">
    <location>
        <begin position="106"/>
        <end position="130"/>
    </location>
</feature>
<feature type="region of interest" description="Disordered" evidence="1">
    <location>
        <begin position="247"/>
        <end position="276"/>
    </location>
</feature>
<gene>
    <name evidence="2" type="ORF">HU200_039649</name>
</gene>